<proteinExistence type="predicted"/>
<evidence type="ECO:0000313" key="1">
    <source>
        <dbReference type="EMBL" id="GAA5441783.1"/>
    </source>
</evidence>
<accession>A0ABP9UGW7</accession>
<sequence length="497" mass="55179">MTTEQLLLPVIVLGRKLELLVTLDLHGISISNPRDPSVSLFDGMSGVTELERSGLKTHDPQVFQVLGKTLGRQLLFSVAQHYVQAVKESGALKPHRAPVWVEDVRAPVVPAGQLEDDVASFFKVSAAHLGRAAYSVESLAVSTGHPVPELESYLQAQVEAGVLCRDGDGYALRGAVQPEPWQLPEGVQGQQPLGLNARLIRVMIGGPGDTHEEVKKARAVLDGWNLRNAEELGAVLLFKHWQLHSYPAWNERPQALINEQLVDRADLLVAVFWTRLGMDSGTDDSGTVEEIRRMAAAGRPVKVYFSSRSLPVQAMGDDRAVAEFRRVHAFRQETEQQFRGMYGTFDSTDTFGELLDRHLTNFIRDLRDRDFLVQQSPQGSLRAFRERRTSELATLRRTVTKLEIEFGSSGHRGSAVAQQQRTLGRLAEALTAHYADWKPHLIGDAREALDGLIRFARQLASEPGTYDSAAALDDNGQELLNQVKRWLDVLEGGLRPR</sequence>
<protein>
    <recommendedName>
        <fullName evidence="3">DUF4062 domain-containing protein</fullName>
    </recommendedName>
</protein>
<keyword evidence="2" id="KW-1185">Reference proteome</keyword>
<name>A0ABP9UGW7_9DEIO</name>
<gene>
    <name evidence="1" type="ORF">Dcae01_03324</name>
</gene>
<evidence type="ECO:0008006" key="3">
    <source>
        <dbReference type="Google" id="ProtNLM"/>
    </source>
</evidence>
<dbReference type="RefSeq" id="WP_345447650.1">
    <property type="nucleotide sequence ID" value="NZ_BAABQU010000080.1"/>
</dbReference>
<organism evidence="1 2">
    <name type="scientific">Deinococcus caeni</name>
    <dbReference type="NCBI Taxonomy" id="569127"/>
    <lineage>
        <taxon>Bacteria</taxon>
        <taxon>Thermotogati</taxon>
        <taxon>Deinococcota</taxon>
        <taxon>Deinococci</taxon>
        <taxon>Deinococcales</taxon>
        <taxon>Deinococcaceae</taxon>
        <taxon>Deinococcus</taxon>
    </lineage>
</organism>
<dbReference type="EMBL" id="BAABQU010000080">
    <property type="protein sequence ID" value="GAA5441783.1"/>
    <property type="molecule type" value="Genomic_DNA"/>
</dbReference>
<evidence type="ECO:0000313" key="2">
    <source>
        <dbReference type="Proteomes" id="UP001423409"/>
    </source>
</evidence>
<comment type="caution">
    <text evidence="1">The sequence shown here is derived from an EMBL/GenBank/DDBJ whole genome shotgun (WGS) entry which is preliminary data.</text>
</comment>
<reference evidence="1 2" key="1">
    <citation type="submission" date="2024-02" db="EMBL/GenBank/DDBJ databases">
        <title>Deinococcus caeni NBRC 101312.</title>
        <authorList>
            <person name="Ichikawa N."/>
            <person name="Katano-Makiyama Y."/>
            <person name="Hidaka K."/>
        </authorList>
    </citation>
    <scope>NUCLEOTIDE SEQUENCE [LARGE SCALE GENOMIC DNA]</scope>
    <source>
        <strain evidence="1 2">NBRC 101312</strain>
    </source>
</reference>
<dbReference type="Proteomes" id="UP001423409">
    <property type="component" value="Unassembled WGS sequence"/>
</dbReference>